<protein>
    <submittedName>
        <fullName evidence="1">GxxExxY protein</fullName>
    </submittedName>
</protein>
<keyword evidence="2" id="KW-1185">Reference proteome</keyword>
<dbReference type="AlphaFoldDB" id="A0A4P8L5Q8"/>
<reference evidence="1 2" key="2">
    <citation type="submission" date="2019-05" db="EMBL/GenBank/DDBJ databases">
        <authorList>
            <person name="Suflita J.M."/>
            <person name="Marks C.R."/>
        </authorList>
    </citation>
    <scope>NUCLEOTIDE SEQUENCE [LARGE SCALE GENOMIC DNA]</scope>
    <source>
        <strain evidence="1 2">ALDC</strain>
    </source>
</reference>
<proteinExistence type="predicted"/>
<accession>A0A4P8L5Q8</accession>
<name>A0A4P8L5Q8_9BACT</name>
<sequence length="107" mass="12198">MEVHRELGPGFLEAVYQAAMEMELALRDIPFRSQPQVTVQYKGRDLDKVYQPDLICFGEIIVEIKALSSLSGTEEAQMINYLRAAGLKVGVLLNFGRPSLQYRRFVY</sequence>
<dbReference type="KEGG" id="dax:FDQ92_00770"/>
<dbReference type="InterPro" id="IPR026350">
    <property type="entry name" value="GxxExxY"/>
</dbReference>
<evidence type="ECO:0000313" key="2">
    <source>
        <dbReference type="Proteomes" id="UP000298602"/>
    </source>
</evidence>
<reference evidence="1 2" key="1">
    <citation type="submission" date="2019-05" db="EMBL/GenBank/DDBJ databases">
        <title>The Complete Genome Sequence of the n-alkane-degrading Desulfoglaeba alkanexedens ALDC reveals multiple alkylsuccinate synthase gene clusters.</title>
        <authorList>
            <person name="Callaghan A.V."/>
            <person name="Davidova I.A."/>
            <person name="Duncan K.E."/>
            <person name="Morris B."/>
            <person name="McInerney M.J."/>
        </authorList>
    </citation>
    <scope>NUCLEOTIDE SEQUENCE [LARGE SCALE GENOMIC DNA]</scope>
    <source>
        <strain evidence="1 2">ALDC</strain>
    </source>
</reference>
<gene>
    <name evidence="1" type="ORF">FDQ92_00770</name>
</gene>
<dbReference type="EMBL" id="CP040098">
    <property type="protein sequence ID" value="QCQ23386.1"/>
    <property type="molecule type" value="Genomic_DNA"/>
</dbReference>
<organism evidence="1 2">
    <name type="scientific">Desulfoglaeba alkanexedens ALDC</name>
    <dbReference type="NCBI Taxonomy" id="980445"/>
    <lineage>
        <taxon>Bacteria</taxon>
        <taxon>Pseudomonadati</taxon>
        <taxon>Thermodesulfobacteriota</taxon>
        <taxon>Syntrophobacteria</taxon>
        <taxon>Syntrophobacterales</taxon>
        <taxon>Syntrophobacteraceae</taxon>
        <taxon>Desulfoglaeba</taxon>
    </lineage>
</organism>
<dbReference type="Pfam" id="PF13366">
    <property type="entry name" value="PDDEXK_3"/>
    <property type="match status" value="1"/>
</dbReference>
<dbReference type="NCBIfam" id="TIGR04256">
    <property type="entry name" value="GxxExxY"/>
    <property type="match status" value="1"/>
</dbReference>
<evidence type="ECO:0000313" key="1">
    <source>
        <dbReference type="EMBL" id="QCQ23386.1"/>
    </source>
</evidence>
<dbReference type="Proteomes" id="UP000298602">
    <property type="component" value="Chromosome"/>
</dbReference>
<dbReference type="OrthoDB" id="9798792at2"/>